<protein>
    <submittedName>
        <fullName evidence="1">Uncharacterized protein</fullName>
    </submittedName>
</protein>
<dbReference type="Proteomes" id="UP000612362">
    <property type="component" value="Unassembled WGS sequence"/>
</dbReference>
<accession>A0A8J3HZR8</accession>
<evidence type="ECO:0000313" key="1">
    <source>
        <dbReference type="EMBL" id="GHO42919.1"/>
    </source>
</evidence>
<evidence type="ECO:0000313" key="2">
    <source>
        <dbReference type="Proteomes" id="UP000612362"/>
    </source>
</evidence>
<dbReference type="AlphaFoldDB" id="A0A8J3HZR8"/>
<reference evidence="1" key="1">
    <citation type="submission" date="2020-10" db="EMBL/GenBank/DDBJ databases">
        <title>Taxonomic study of unclassified bacteria belonging to the class Ktedonobacteria.</title>
        <authorList>
            <person name="Yabe S."/>
            <person name="Wang C.M."/>
            <person name="Zheng Y."/>
            <person name="Sakai Y."/>
            <person name="Cavaletti L."/>
            <person name="Monciardini P."/>
            <person name="Donadio S."/>
        </authorList>
    </citation>
    <scope>NUCLEOTIDE SEQUENCE</scope>
    <source>
        <strain evidence="1">SOSP1-1</strain>
    </source>
</reference>
<sequence length="62" mass="7307">MDRKEDRDILRKGGFAENEVVQLSKLRAYYAEKERQRAAIANRRLEFIRWLVANGKLSDQIA</sequence>
<name>A0A8J3HZR8_9CHLR</name>
<dbReference type="RefSeq" id="WP_220192417.1">
    <property type="nucleotide sequence ID" value="NZ_BNJF01000001.1"/>
</dbReference>
<proteinExistence type="predicted"/>
<comment type="caution">
    <text evidence="1">The sequence shown here is derived from an EMBL/GenBank/DDBJ whole genome shotgun (WGS) entry which is preliminary data.</text>
</comment>
<organism evidence="1 2">
    <name type="scientific">Ktedonospora formicarum</name>
    <dbReference type="NCBI Taxonomy" id="2778364"/>
    <lineage>
        <taxon>Bacteria</taxon>
        <taxon>Bacillati</taxon>
        <taxon>Chloroflexota</taxon>
        <taxon>Ktedonobacteria</taxon>
        <taxon>Ktedonobacterales</taxon>
        <taxon>Ktedonobacteraceae</taxon>
        <taxon>Ktedonospora</taxon>
    </lineage>
</organism>
<keyword evidence="2" id="KW-1185">Reference proteome</keyword>
<dbReference type="EMBL" id="BNJF01000001">
    <property type="protein sequence ID" value="GHO42919.1"/>
    <property type="molecule type" value="Genomic_DNA"/>
</dbReference>
<gene>
    <name evidence="1" type="ORF">KSX_10820</name>
</gene>